<dbReference type="PROSITE" id="PS51462">
    <property type="entry name" value="NUDIX"/>
    <property type="match status" value="1"/>
</dbReference>
<dbReference type="Gene3D" id="3.90.79.10">
    <property type="entry name" value="Nucleoside Triphosphate Pyrophosphohydrolase"/>
    <property type="match status" value="1"/>
</dbReference>
<dbReference type="PANTHER" id="PTHR43046">
    <property type="entry name" value="GDP-MANNOSE MANNOSYL HYDROLASE"/>
    <property type="match status" value="1"/>
</dbReference>
<dbReference type="PANTHER" id="PTHR43046:SF14">
    <property type="entry name" value="MUTT_NUDIX FAMILY PROTEIN"/>
    <property type="match status" value="1"/>
</dbReference>
<dbReference type="Pfam" id="PF00293">
    <property type="entry name" value="NUDIX"/>
    <property type="match status" value="1"/>
</dbReference>
<organism evidence="4 5">
    <name type="scientific">Candidatus Magasanikbacteria bacterium CG10_big_fil_rev_8_21_14_0_10_43_6</name>
    <dbReference type="NCBI Taxonomy" id="1974650"/>
    <lineage>
        <taxon>Bacteria</taxon>
        <taxon>Candidatus Magasanikiibacteriota</taxon>
    </lineage>
</organism>
<evidence type="ECO:0000313" key="5">
    <source>
        <dbReference type="Proteomes" id="UP000229362"/>
    </source>
</evidence>
<dbReference type="SUPFAM" id="SSF55811">
    <property type="entry name" value="Nudix"/>
    <property type="match status" value="1"/>
</dbReference>
<accession>A0A2M6W0J3</accession>
<dbReference type="EMBL" id="PFBZ01000163">
    <property type="protein sequence ID" value="PIT86324.1"/>
    <property type="molecule type" value="Genomic_DNA"/>
</dbReference>
<comment type="caution">
    <text evidence="4">The sequence shown here is derived from an EMBL/GenBank/DDBJ whole genome shotgun (WGS) entry which is preliminary data.</text>
</comment>
<keyword evidence="2" id="KW-0378">Hydrolase</keyword>
<evidence type="ECO:0000313" key="4">
    <source>
        <dbReference type="EMBL" id="PIT86324.1"/>
    </source>
</evidence>
<dbReference type="Proteomes" id="UP000229362">
    <property type="component" value="Unassembled WGS sequence"/>
</dbReference>
<evidence type="ECO:0000256" key="2">
    <source>
        <dbReference type="ARBA" id="ARBA00022801"/>
    </source>
</evidence>
<protein>
    <recommendedName>
        <fullName evidence="3">Nudix hydrolase domain-containing protein</fullName>
    </recommendedName>
</protein>
<proteinExistence type="predicted"/>
<evidence type="ECO:0000256" key="1">
    <source>
        <dbReference type="ARBA" id="ARBA00001946"/>
    </source>
</evidence>
<dbReference type="AlphaFoldDB" id="A0A2M6W0J3"/>
<dbReference type="GO" id="GO:0016787">
    <property type="term" value="F:hydrolase activity"/>
    <property type="evidence" value="ECO:0007669"/>
    <property type="project" value="UniProtKB-KW"/>
</dbReference>
<sequence>MKAPLDVFQNTVQYFPTVSINLVIQNAAGEFLFVKRKNNPAKGLYWIPGGRIFAGESLAVAAKRILFGEVGIDQEIDFVSHVFAEEIFDTTAFDAEDFALYTKDTHHVHYLATAAYVRLTQEATITLDSQSSDFLWTKKIPNKHPYVVYYFELVKKYIHNA</sequence>
<reference evidence="5" key="1">
    <citation type="submission" date="2017-09" db="EMBL/GenBank/DDBJ databases">
        <title>Depth-based differentiation of microbial function through sediment-hosted aquifers and enrichment of novel symbionts in the deep terrestrial subsurface.</title>
        <authorList>
            <person name="Probst A.J."/>
            <person name="Ladd B."/>
            <person name="Jarett J.K."/>
            <person name="Geller-Mcgrath D.E."/>
            <person name="Sieber C.M.K."/>
            <person name="Emerson J.B."/>
            <person name="Anantharaman K."/>
            <person name="Thomas B.C."/>
            <person name="Malmstrom R."/>
            <person name="Stieglmeier M."/>
            <person name="Klingl A."/>
            <person name="Woyke T."/>
            <person name="Ryan C.M."/>
            <person name="Banfield J.F."/>
        </authorList>
    </citation>
    <scope>NUCLEOTIDE SEQUENCE [LARGE SCALE GENOMIC DNA]</scope>
</reference>
<comment type="cofactor">
    <cofactor evidence="1">
        <name>Mg(2+)</name>
        <dbReference type="ChEBI" id="CHEBI:18420"/>
    </cofactor>
</comment>
<feature type="domain" description="Nudix hydrolase" evidence="3">
    <location>
        <begin position="13"/>
        <end position="154"/>
    </location>
</feature>
<evidence type="ECO:0000259" key="3">
    <source>
        <dbReference type="PROSITE" id="PS51462"/>
    </source>
</evidence>
<dbReference type="InterPro" id="IPR015797">
    <property type="entry name" value="NUDIX_hydrolase-like_dom_sf"/>
</dbReference>
<name>A0A2M6W0J3_9BACT</name>
<dbReference type="InterPro" id="IPR000086">
    <property type="entry name" value="NUDIX_hydrolase_dom"/>
</dbReference>
<gene>
    <name evidence="4" type="ORF">COU33_03795</name>
</gene>